<organism evidence="2 3">
    <name type="scientific">Mycena albidolilacea</name>
    <dbReference type="NCBI Taxonomy" id="1033008"/>
    <lineage>
        <taxon>Eukaryota</taxon>
        <taxon>Fungi</taxon>
        <taxon>Dikarya</taxon>
        <taxon>Basidiomycota</taxon>
        <taxon>Agaricomycotina</taxon>
        <taxon>Agaricomycetes</taxon>
        <taxon>Agaricomycetidae</taxon>
        <taxon>Agaricales</taxon>
        <taxon>Marasmiineae</taxon>
        <taxon>Mycenaceae</taxon>
        <taxon>Mycena</taxon>
    </lineage>
</organism>
<feature type="compositionally biased region" description="Polar residues" evidence="1">
    <location>
        <begin position="197"/>
        <end position="207"/>
    </location>
</feature>
<evidence type="ECO:0000313" key="3">
    <source>
        <dbReference type="Proteomes" id="UP001218218"/>
    </source>
</evidence>
<feature type="compositionally biased region" description="Basic and acidic residues" evidence="1">
    <location>
        <begin position="337"/>
        <end position="351"/>
    </location>
</feature>
<feature type="compositionally biased region" description="Polar residues" evidence="1">
    <location>
        <begin position="352"/>
        <end position="365"/>
    </location>
</feature>
<feature type="region of interest" description="Disordered" evidence="1">
    <location>
        <begin position="295"/>
        <end position="374"/>
    </location>
</feature>
<feature type="compositionally biased region" description="Basic and acidic residues" evidence="1">
    <location>
        <begin position="297"/>
        <end position="314"/>
    </location>
</feature>
<dbReference type="AlphaFoldDB" id="A0AAD7AGQ6"/>
<feature type="compositionally biased region" description="Polar residues" evidence="1">
    <location>
        <begin position="75"/>
        <end position="84"/>
    </location>
</feature>
<dbReference type="Proteomes" id="UP001218218">
    <property type="component" value="Unassembled WGS sequence"/>
</dbReference>
<keyword evidence="3" id="KW-1185">Reference proteome</keyword>
<feature type="region of interest" description="Disordered" evidence="1">
    <location>
        <begin position="525"/>
        <end position="558"/>
    </location>
</feature>
<feature type="region of interest" description="Disordered" evidence="1">
    <location>
        <begin position="196"/>
        <end position="240"/>
    </location>
</feature>
<reference evidence="2" key="1">
    <citation type="submission" date="2023-03" db="EMBL/GenBank/DDBJ databases">
        <title>Massive genome expansion in bonnet fungi (Mycena s.s.) driven by repeated elements and novel gene families across ecological guilds.</title>
        <authorList>
            <consortium name="Lawrence Berkeley National Laboratory"/>
            <person name="Harder C.B."/>
            <person name="Miyauchi S."/>
            <person name="Viragh M."/>
            <person name="Kuo A."/>
            <person name="Thoen E."/>
            <person name="Andreopoulos B."/>
            <person name="Lu D."/>
            <person name="Skrede I."/>
            <person name="Drula E."/>
            <person name="Henrissat B."/>
            <person name="Morin E."/>
            <person name="Kohler A."/>
            <person name="Barry K."/>
            <person name="LaButti K."/>
            <person name="Morin E."/>
            <person name="Salamov A."/>
            <person name="Lipzen A."/>
            <person name="Mereny Z."/>
            <person name="Hegedus B."/>
            <person name="Baldrian P."/>
            <person name="Stursova M."/>
            <person name="Weitz H."/>
            <person name="Taylor A."/>
            <person name="Grigoriev I.V."/>
            <person name="Nagy L.G."/>
            <person name="Martin F."/>
            <person name="Kauserud H."/>
        </authorList>
    </citation>
    <scope>NUCLEOTIDE SEQUENCE</scope>
    <source>
        <strain evidence="2">CBHHK002</strain>
    </source>
</reference>
<comment type="caution">
    <text evidence="2">The sequence shown here is derived from an EMBL/GenBank/DDBJ whole genome shotgun (WGS) entry which is preliminary data.</text>
</comment>
<feature type="region of interest" description="Disordered" evidence="1">
    <location>
        <begin position="29"/>
        <end position="115"/>
    </location>
</feature>
<feature type="compositionally biased region" description="Basic and acidic residues" evidence="1">
    <location>
        <begin position="546"/>
        <end position="558"/>
    </location>
</feature>
<protein>
    <submittedName>
        <fullName evidence="2">Uncharacterized protein</fullName>
    </submittedName>
</protein>
<sequence length="584" mass="62737">MYTPPLNVPTRAQTSPVCGCAASCPDIPPLAAQSLTPISDPTSPLPPSLTEAGGGPHARRAHPEITRRARRGRTGSETLATSGGKQKETKEDGTAASSAPRLPLRGYDARAMPPLNGERGVLEYLIRDLGLGLPQRRTEAGGLGAVLSHPLASSGDAERTARCRRRRLPQRRRRTGSKPAAEQLVLGIPRRRMRLGTQRTGSGCDTPTSPLTRCSCTRSRRGTSVEAPDTPKPKPRTLHLSPSCVARASDARDGMVPRTYIVRRGPSPPPIRPASGTRELGARRVAQLGTMANVDVDGERNDTGRDSTDQKTTADAEMEGTASTSGEQNAAMRMRRCTAERHCTGQREVQRRTTAGGTRNKQAVSGCSGGNRGVRAAGSASLTVECKAGVSEWHDLEERRRMSAEPRSWVNPNLHLDPAVRGARADPLLTRLLPIGTSLDLFKWKHLRPIVHHSRLSRARSGVAHGSFHTSCRSGIDARDAPLELADSWQNTLEAARTLHTVNEVSPAKRCREGGAARGGVAVEAHDDPKAGSGSPGEVEVATTRMAERSRQRKAEGSGEWHWCRSRGYIDAKWGVSAQALAPV</sequence>
<gene>
    <name evidence="2" type="ORF">DFH08DRAFT_802110</name>
</gene>
<dbReference type="EMBL" id="JARIHO010000007">
    <property type="protein sequence ID" value="KAJ7358273.1"/>
    <property type="molecule type" value="Genomic_DNA"/>
</dbReference>
<proteinExistence type="predicted"/>
<feature type="compositionally biased region" description="Low complexity" evidence="1">
    <location>
        <begin position="208"/>
        <end position="217"/>
    </location>
</feature>
<name>A0AAD7AGQ6_9AGAR</name>
<evidence type="ECO:0000313" key="2">
    <source>
        <dbReference type="EMBL" id="KAJ7358273.1"/>
    </source>
</evidence>
<accession>A0AAD7AGQ6</accession>
<evidence type="ECO:0000256" key="1">
    <source>
        <dbReference type="SAM" id="MobiDB-lite"/>
    </source>
</evidence>